<protein>
    <recommendedName>
        <fullName evidence="3">Transferase family-domain-containing protein</fullName>
    </recommendedName>
</protein>
<dbReference type="Proteomes" id="UP001610335">
    <property type="component" value="Unassembled WGS sequence"/>
</dbReference>
<dbReference type="Gene3D" id="3.30.559.10">
    <property type="entry name" value="Chloramphenicol acetyltransferase-like domain"/>
    <property type="match status" value="2"/>
</dbReference>
<dbReference type="EMBL" id="JBFXLS010000031">
    <property type="protein sequence ID" value="KAL2826220.1"/>
    <property type="molecule type" value="Genomic_DNA"/>
</dbReference>
<evidence type="ECO:0000313" key="2">
    <source>
        <dbReference type="Proteomes" id="UP001610335"/>
    </source>
</evidence>
<reference evidence="1 2" key="1">
    <citation type="submission" date="2024-07" db="EMBL/GenBank/DDBJ databases">
        <title>Section-level genome sequencing and comparative genomics of Aspergillus sections Usti and Cavernicolus.</title>
        <authorList>
            <consortium name="Lawrence Berkeley National Laboratory"/>
            <person name="Nybo J.L."/>
            <person name="Vesth T.C."/>
            <person name="Theobald S."/>
            <person name="Frisvad J.C."/>
            <person name="Larsen T.O."/>
            <person name="Kjaerboelling I."/>
            <person name="Rothschild-Mancinelli K."/>
            <person name="Lyhne E.K."/>
            <person name="Kogle M.E."/>
            <person name="Barry K."/>
            <person name="Clum A."/>
            <person name="Na H."/>
            <person name="Ledsgaard L."/>
            <person name="Lin J."/>
            <person name="Lipzen A."/>
            <person name="Kuo A."/>
            <person name="Riley R."/>
            <person name="Mondo S."/>
            <person name="LaButti K."/>
            <person name="Haridas S."/>
            <person name="Pangalinan J."/>
            <person name="Salamov A.A."/>
            <person name="Simmons B.A."/>
            <person name="Magnuson J.K."/>
            <person name="Chen J."/>
            <person name="Drula E."/>
            <person name="Henrissat B."/>
            <person name="Wiebenga A."/>
            <person name="Lubbers R.J."/>
            <person name="Gomes A.C."/>
            <person name="Makela M.R."/>
            <person name="Stajich J."/>
            <person name="Grigoriev I.V."/>
            <person name="Mortensen U.H."/>
            <person name="De vries R.P."/>
            <person name="Baker S.E."/>
            <person name="Andersen M.R."/>
        </authorList>
    </citation>
    <scope>NUCLEOTIDE SEQUENCE [LARGE SCALE GENOMIC DNA]</scope>
    <source>
        <strain evidence="1 2">CBS 600.67</strain>
    </source>
</reference>
<accession>A0ABR4IER5</accession>
<evidence type="ECO:0000313" key="1">
    <source>
        <dbReference type="EMBL" id="KAL2826220.1"/>
    </source>
</evidence>
<evidence type="ECO:0008006" key="3">
    <source>
        <dbReference type="Google" id="ProtNLM"/>
    </source>
</evidence>
<comment type="caution">
    <text evidence="1">The sequence shown here is derived from an EMBL/GenBank/DDBJ whole genome shotgun (WGS) entry which is preliminary data.</text>
</comment>
<sequence>MELLRHLMGWQSQEPTKVPTDTVIPLPRLPPYHFHKVELVLKFDRVLDPDKLRGSLDRLLEMGNWRQLGGRLRRRKVGKLVSGTRTEIRLSSILKKLQDDPKNESFELHVPGEFTAERPAYRYTTSVEDCMISDHPVASKFPAATSGISIVNLRDLLRPLINRSGLPLTAKDWVCSDYGALFFEQINFLDASLILIMFPHHLMDMTGFGIFVKSWVAVLHGREADVLPLASFSYSLLDALADKTPADRYIWYNHLVKWPGTLLLTARALWGALWGKEERLICIPGSLLDKMRDEAIKELAVSEVPPYIGHNHSVGDKVLEEPALSKPLSFVSHSDVLVAWFTRLAASAASPSPATPLVLSNSFDIRPFALPSDAAYLMNSVCTAYTILPISKVLSQPISFLAAQLRHALDRERTMEQIEARYAWAKHVGFMSPIGSANMLQCIVTNWNKAGLFHLDFSPAVVDRTASSSGGAQSPAGGPCVASGFCNTSPLIRMLPNCGVILGRDSQGNWWMQWFLPRSSWAEIEKRLQLLSETVDSPAK</sequence>
<organism evidence="1 2">
    <name type="scientific">Aspergillus cavernicola</name>
    <dbReference type="NCBI Taxonomy" id="176166"/>
    <lineage>
        <taxon>Eukaryota</taxon>
        <taxon>Fungi</taxon>
        <taxon>Dikarya</taxon>
        <taxon>Ascomycota</taxon>
        <taxon>Pezizomycotina</taxon>
        <taxon>Eurotiomycetes</taxon>
        <taxon>Eurotiomycetidae</taxon>
        <taxon>Eurotiales</taxon>
        <taxon>Aspergillaceae</taxon>
        <taxon>Aspergillus</taxon>
        <taxon>Aspergillus subgen. Nidulantes</taxon>
    </lineage>
</organism>
<proteinExistence type="predicted"/>
<gene>
    <name evidence="1" type="ORF">BDW59DRAFT_161059</name>
</gene>
<keyword evidence="2" id="KW-1185">Reference proteome</keyword>
<dbReference type="InterPro" id="IPR023213">
    <property type="entry name" value="CAT-like_dom_sf"/>
</dbReference>
<name>A0ABR4IER5_9EURO</name>